<name>A0A9J6BEP7_POLVA</name>
<dbReference type="InterPro" id="IPR016187">
    <property type="entry name" value="CTDL_fold"/>
</dbReference>
<feature type="signal peptide" evidence="1">
    <location>
        <begin position="1"/>
        <end position="17"/>
    </location>
</feature>
<evidence type="ECO:0000256" key="1">
    <source>
        <dbReference type="SAM" id="SignalP"/>
    </source>
</evidence>
<evidence type="ECO:0000313" key="3">
    <source>
        <dbReference type="Proteomes" id="UP001107558"/>
    </source>
</evidence>
<organism evidence="2 3">
    <name type="scientific">Polypedilum vanderplanki</name>
    <name type="common">Sleeping chironomid midge</name>
    <dbReference type="NCBI Taxonomy" id="319348"/>
    <lineage>
        <taxon>Eukaryota</taxon>
        <taxon>Metazoa</taxon>
        <taxon>Ecdysozoa</taxon>
        <taxon>Arthropoda</taxon>
        <taxon>Hexapoda</taxon>
        <taxon>Insecta</taxon>
        <taxon>Pterygota</taxon>
        <taxon>Neoptera</taxon>
        <taxon>Endopterygota</taxon>
        <taxon>Diptera</taxon>
        <taxon>Nematocera</taxon>
        <taxon>Chironomoidea</taxon>
        <taxon>Chironomidae</taxon>
        <taxon>Chironominae</taxon>
        <taxon>Polypedilum</taxon>
        <taxon>Polypedilum</taxon>
    </lineage>
</organism>
<dbReference type="Proteomes" id="UP001107558">
    <property type="component" value="Chromosome 4"/>
</dbReference>
<keyword evidence="3" id="KW-1185">Reference proteome</keyword>
<reference evidence="2" key="1">
    <citation type="submission" date="2021-03" db="EMBL/GenBank/DDBJ databases">
        <title>Chromosome level genome of the anhydrobiotic midge Polypedilum vanderplanki.</title>
        <authorList>
            <person name="Yoshida Y."/>
            <person name="Kikawada T."/>
            <person name="Gusev O."/>
        </authorList>
    </citation>
    <scope>NUCLEOTIDE SEQUENCE</scope>
    <source>
        <strain evidence="2">NIAS01</strain>
        <tissue evidence="2">Whole body or cell culture</tissue>
    </source>
</reference>
<evidence type="ECO:0008006" key="4">
    <source>
        <dbReference type="Google" id="ProtNLM"/>
    </source>
</evidence>
<evidence type="ECO:0000313" key="2">
    <source>
        <dbReference type="EMBL" id="KAG5668361.1"/>
    </source>
</evidence>
<dbReference type="SUPFAM" id="SSF56436">
    <property type="entry name" value="C-type lectin-like"/>
    <property type="match status" value="1"/>
</dbReference>
<comment type="caution">
    <text evidence="2">The sequence shown here is derived from an EMBL/GenBank/DDBJ whole genome shotgun (WGS) entry which is preliminary data.</text>
</comment>
<proteinExistence type="predicted"/>
<keyword evidence="1" id="KW-0732">Signal</keyword>
<sequence>MKIIFICFTIFITEIQSLNNVEKFLNDNCGDVQHLNRTDGSYLKSFCRVSQEFNFEEAQSVCKSLEYENIKMQLYVMKTLEDEEVLFKYKNYKYRSCGGCSFWINGKEENNQWWAMTDPKEKLFEGIKVRDRNGQCLMISNAYGKYENYNWDCQKKMHILCEFDASSTFTDESENSIENK</sequence>
<dbReference type="AlphaFoldDB" id="A0A9J6BEP7"/>
<accession>A0A9J6BEP7</accession>
<dbReference type="InterPro" id="IPR016186">
    <property type="entry name" value="C-type_lectin-like/link_sf"/>
</dbReference>
<protein>
    <recommendedName>
        <fullName evidence="4">C-type lectin domain-containing protein</fullName>
    </recommendedName>
</protein>
<gene>
    <name evidence="2" type="ORF">PVAND_016302</name>
</gene>
<feature type="chain" id="PRO_5039892933" description="C-type lectin domain-containing protein" evidence="1">
    <location>
        <begin position="18"/>
        <end position="180"/>
    </location>
</feature>
<dbReference type="EMBL" id="JADBJN010000004">
    <property type="protein sequence ID" value="KAG5668361.1"/>
    <property type="molecule type" value="Genomic_DNA"/>
</dbReference>
<dbReference type="Gene3D" id="3.10.100.10">
    <property type="entry name" value="Mannose-Binding Protein A, subunit A"/>
    <property type="match status" value="1"/>
</dbReference>